<comment type="similarity">
    <text evidence="1">Belongs to the peptidase S33 family.</text>
</comment>
<dbReference type="SUPFAM" id="SSF53474">
    <property type="entry name" value="alpha/beta-Hydrolases"/>
    <property type="match status" value="1"/>
</dbReference>
<comment type="caution">
    <text evidence="4">The sequence shown here is derived from an EMBL/GenBank/DDBJ whole genome shotgun (WGS) entry which is preliminary data.</text>
</comment>
<gene>
    <name evidence="4" type="ORF">HII31_12127</name>
</gene>
<dbReference type="Pfam" id="PF00561">
    <property type="entry name" value="Abhydrolase_1"/>
    <property type="match status" value="1"/>
</dbReference>
<dbReference type="InterPro" id="IPR000073">
    <property type="entry name" value="AB_hydrolase_1"/>
</dbReference>
<protein>
    <submittedName>
        <fullName evidence="4">Putative hydrolase</fullName>
    </submittedName>
</protein>
<dbReference type="PANTHER" id="PTHR43248:SF25">
    <property type="entry name" value="AB HYDROLASE-1 DOMAIN-CONTAINING PROTEIN-RELATED"/>
    <property type="match status" value="1"/>
</dbReference>
<dbReference type="PANTHER" id="PTHR43248">
    <property type="entry name" value="2-SUCCINYL-6-HYDROXY-2,4-CYCLOHEXADIENE-1-CARBOXYLATE SYNTHASE"/>
    <property type="match status" value="1"/>
</dbReference>
<organism evidence="4 5">
    <name type="scientific">Pseudocercospora fuligena</name>
    <dbReference type="NCBI Taxonomy" id="685502"/>
    <lineage>
        <taxon>Eukaryota</taxon>
        <taxon>Fungi</taxon>
        <taxon>Dikarya</taxon>
        <taxon>Ascomycota</taxon>
        <taxon>Pezizomycotina</taxon>
        <taxon>Dothideomycetes</taxon>
        <taxon>Dothideomycetidae</taxon>
        <taxon>Mycosphaerellales</taxon>
        <taxon>Mycosphaerellaceae</taxon>
        <taxon>Pseudocercospora</taxon>
    </lineage>
</organism>
<name>A0A8H6VFU2_9PEZI</name>
<evidence type="ECO:0000313" key="5">
    <source>
        <dbReference type="Proteomes" id="UP000660729"/>
    </source>
</evidence>
<keyword evidence="2 4" id="KW-0378">Hydrolase</keyword>
<dbReference type="OrthoDB" id="425534at2759"/>
<dbReference type="InterPro" id="IPR051601">
    <property type="entry name" value="Serine_prot/Carboxylest_S33"/>
</dbReference>
<dbReference type="Gene3D" id="3.40.50.1820">
    <property type="entry name" value="alpha/beta hydrolase"/>
    <property type="match status" value="1"/>
</dbReference>
<proteinExistence type="inferred from homology"/>
<dbReference type="EMBL" id="JABCIY010000251">
    <property type="protein sequence ID" value="KAF7186569.1"/>
    <property type="molecule type" value="Genomic_DNA"/>
</dbReference>
<evidence type="ECO:0000256" key="1">
    <source>
        <dbReference type="ARBA" id="ARBA00010088"/>
    </source>
</evidence>
<evidence type="ECO:0000259" key="3">
    <source>
        <dbReference type="Pfam" id="PF00561"/>
    </source>
</evidence>
<feature type="domain" description="AB hydrolase-1" evidence="3">
    <location>
        <begin position="119"/>
        <end position="506"/>
    </location>
</feature>
<accession>A0A8H6VFU2</accession>
<dbReference type="InterPro" id="IPR029058">
    <property type="entry name" value="AB_hydrolase_fold"/>
</dbReference>
<dbReference type="Proteomes" id="UP000660729">
    <property type="component" value="Unassembled WGS sequence"/>
</dbReference>
<evidence type="ECO:0000313" key="4">
    <source>
        <dbReference type="EMBL" id="KAF7186569.1"/>
    </source>
</evidence>
<reference evidence="4" key="1">
    <citation type="submission" date="2020-04" db="EMBL/GenBank/DDBJ databases">
        <title>Draft genome resource of the tomato pathogen Pseudocercospora fuligena.</title>
        <authorList>
            <person name="Zaccaron A."/>
        </authorList>
    </citation>
    <scope>NUCLEOTIDE SEQUENCE</scope>
    <source>
        <strain evidence="4">PF001</strain>
    </source>
</reference>
<evidence type="ECO:0000256" key="2">
    <source>
        <dbReference type="ARBA" id="ARBA00022801"/>
    </source>
</evidence>
<dbReference type="GO" id="GO:0016787">
    <property type="term" value="F:hydrolase activity"/>
    <property type="evidence" value="ECO:0007669"/>
    <property type="project" value="UniProtKB-KW"/>
</dbReference>
<keyword evidence="5" id="KW-1185">Reference proteome</keyword>
<dbReference type="AlphaFoldDB" id="A0A8H6VFU2"/>
<sequence>MDYKSLPTEEGLELGQRRKSPSRNHWKQITLAVAAICLLLTWNKTFLPGKHQCHHKSDGFRKYAGEKIFWKPCGDVGGRPVECSEIDVPMDQFNETNSGNKTFSIPLIRARAKDATQNLLLNPGGPGGSGVEFIFRRGKQLSDIVGEGFHLLSFDPRGINGSKPLASCYPDKESRRSLSGVRDLEPIHDSPEVYGWTQNFVKACADTMGEHGLYINTAQTAADMNNILDAVGQEDMVYWGFSYGTLLGQTYASLFPERSRRVIIDGVVNAFNWYGDIFEDESFTDTENVLEGFFQECFKAKDNCSLSSVAKDSHHLHKLVFDFSEELKQQPISVYVNNTVYGLLDYPSLWYNGIFPALYKPASWYSLADNLAKLLKGNATDAFLAYGRSAAWDMEGDANQFVSLNDAPTGPAYWPQDRETLLQEILPELNRSIFAATETGDYYARQQWSIPTTHNFTQLPHVETAHPLLVLSTTYDPICPLVSAKAANAAFEGSQIVEVQGYGHCSVAVASTCLAKHVRDFLYNGTMPHGYTKCEVDGPYFIKPEGDGKVVAQRVFETTEEEKIHIAQLELARDWEWRI</sequence>